<dbReference type="EMBL" id="UOFM01000352">
    <property type="protein sequence ID" value="VAW80315.1"/>
    <property type="molecule type" value="Genomic_DNA"/>
</dbReference>
<accession>A0A3B0YHF9</accession>
<reference evidence="3" key="1">
    <citation type="submission" date="2018-06" db="EMBL/GenBank/DDBJ databases">
        <authorList>
            <person name="Zhirakovskaya E."/>
        </authorList>
    </citation>
    <scope>NUCLEOTIDE SEQUENCE</scope>
</reference>
<evidence type="ECO:0000259" key="2">
    <source>
        <dbReference type="Pfam" id="PF01402"/>
    </source>
</evidence>
<feature type="domain" description="Ribbon-helix-helix protein CopG" evidence="2">
    <location>
        <begin position="2"/>
        <end position="35"/>
    </location>
</feature>
<dbReference type="CDD" id="cd22231">
    <property type="entry name" value="RHH_NikR_HicB-like"/>
    <property type="match status" value="1"/>
</dbReference>
<evidence type="ECO:0000313" key="3">
    <source>
        <dbReference type="EMBL" id="VAW80315.1"/>
    </source>
</evidence>
<gene>
    <name evidence="3" type="ORF">MNBD_GAMMA14-1110</name>
</gene>
<name>A0A3B0YHF9_9ZZZZ</name>
<dbReference type="Gene3D" id="1.10.1220.10">
    <property type="entry name" value="Met repressor-like"/>
    <property type="match status" value="1"/>
</dbReference>
<dbReference type="Pfam" id="PF01402">
    <property type="entry name" value="RHH_1"/>
    <property type="match status" value="1"/>
</dbReference>
<proteinExistence type="predicted"/>
<dbReference type="InterPro" id="IPR013321">
    <property type="entry name" value="Arc_rbn_hlx_hlx"/>
</dbReference>
<dbReference type="InterPro" id="IPR002145">
    <property type="entry name" value="CopG"/>
</dbReference>
<dbReference type="AlphaFoldDB" id="A0A3B0YHF9"/>
<sequence length="71" mass="8311">MTLDDELVDAVDAVVKKLHTSRSAFARKALRDAVENVRMKQLEEKHKAGYQRKPVQTPEFDVWESEQEWPE</sequence>
<feature type="region of interest" description="Disordered" evidence="1">
    <location>
        <begin position="44"/>
        <end position="71"/>
    </location>
</feature>
<feature type="compositionally biased region" description="Acidic residues" evidence="1">
    <location>
        <begin position="61"/>
        <end position="71"/>
    </location>
</feature>
<dbReference type="GO" id="GO:0006355">
    <property type="term" value="P:regulation of DNA-templated transcription"/>
    <property type="evidence" value="ECO:0007669"/>
    <property type="project" value="InterPro"/>
</dbReference>
<evidence type="ECO:0000256" key="1">
    <source>
        <dbReference type="SAM" id="MobiDB-lite"/>
    </source>
</evidence>
<protein>
    <recommendedName>
        <fullName evidence="2">Ribbon-helix-helix protein CopG domain-containing protein</fullName>
    </recommendedName>
</protein>
<organism evidence="3">
    <name type="scientific">hydrothermal vent metagenome</name>
    <dbReference type="NCBI Taxonomy" id="652676"/>
    <lineage>
        <taxon>unclassified sequences</taxon>
        <taxon>metagenomes</taxon>
        <taxon>ecological metagenomes</taxon>
    </lineage>
</organism>